<evidence type="ECO:0000256" key="2">
    <source>
        <dbReference type="PROSITE-ProRule" id="PRU00169"/>
    </source>
</evidence>
<name>A0A8J3L8K4_9ACTN</name>
<reference evidence="5 6" key="1">
    <citation type="submission" date="2021-01" db="EMBL/GenBank/DDBJ databases">
        <title>Whole genome shotgun sequence of Catellatospora coxensis NBRC 107359.</title>
        <authorList>
            <person name="Komaki H."/>
            <person name="Tamura T."/>
        </authorList>
    </citation>
    <scope>NUCLEOTIDE SEQUENCE [LARGE SCALE GENOMIC DNA]</scope>
    <source>
        <strain evidence="5 6">NBRC 107359</strain>
    </source>
</reference>
<dbReference type="EMBL" id="BONI01000114">
    <property type="protein sequence ID" value="GIG11094.1"/>
    <property type="molecule type" value="Genomic_DNA"/>
</dbReference>
<dbReference type="Gene3D" id="3.40.50.2300">
    <property type="match status" value="1"/>
</dbReference>
<accession>A0A8J3L8K4</accession>
<dbReference type="InterPro" id="IPR016032">
    <property type="entry name" value="Sig_transdc_resp-reg_C-effctor"/>
</dbReference>
<dbReference type="InterPro" id="IPR011006">
    <property type="entry name" value="CheY-like_superfamily"/>
</dbReference>
<dbReference type="SMART" id="SM00421">
    <property type="entry name" value="HTH_LUXR"/>
    <property type="match status" value="1"/>
</dbReference>
<evidence type="ECO:0000313" key="6">
    <source>
        <dbReference type="Proteomes" id="UP000630887"/>
    </source>
</evidence>
<dbReference type="GO" id="GO:0003677">
    <property type="term" value="F:DNA binding"/>
    <property type="evidence" value="ECO:0007669"/>
    <property type="project" value="UniProtKB-KW"/>
</dbReference>
<dbReference type="Pfam" id="PF00196">
    <property type="entry name" value="GerE"/>
    <property type="match status" value="1"/>
</dbReference>
<dbReference type="GO" id="GO:0006355">
    <property type="term" value="P:regulation of DNA-templated transcription"/>
    <property type="evidence" value="ECO:0007669"/>
    <property type="project" value="InterPro"/>
</dbReference>
<keyword evidence="1 5" id="KW-0238">DNA-binding</keyword>
<evidence type="ECO:0000256" key="1">
    <source>
        <dbReference type="ARBA" id="ARBA00023125"/>
    </source>
</evidence>
<evidence type="ECO:0000259" key="3">
    <source>
        <dbReference type="PROSITE" id="PS50043"/>
    </source>
</evidence>
<dbReference type="InterPro" id="IPR000792">
    <property type="entry name" value="Tscrpt_reg_LuxR_C"/>
</dbReference>
<dbReference type="InterPro" id="IPR039420">
    <property type="entry name" value="WalR-like"/>
</dbReference>
<dbReference type="SUPFAM" id="SSF46894">
    <property type="entry name" value="C-terminal effector domain of the bipartite response regulators"/>
    <property type="match status" value="1"/>
</dbReference>
<dbReference type="PRINTS" id="PR00038">
    <property type="entry name" value="HTHLUXR"/>
</dbReference>
<dbReference type="PROSITE" id="PS50043">
    <property type="entry name" value="HTH_LUXR_2"/>
    <property type="match status" value="1"/>
</dbReference>
<dbReference type="Proteomes" id="UP000630887">
    <property type="component" value="Unassembled WGS sequence"/>
</dbReference>
<dbReference type="SMART" id="SM00448">
    <property type="entry name" value="REC"/>
    <property type="match status" value="1"/>
</dbReference>
<gene>
    <name evidence="5" type="ORF">Cco03nite_77940</name>
</gene>
<feature type="domain" description="Response regulatory" evidence="4">
    <location>
        <begin position="4"/>
        <end position="119"/>
    </location>
</feature>
<dbReference type="AlphaFoldDB" id="A0A8J3L8K4"/>
<keyword evidence="2" id="KW-0597">Phosphoprotein</keyword>
<organism evidence="5 6">
    <name type="scientific">Catellatospora coxensis</name>
    <dbReference type="NCBI Taxonomy" id="310354"/>
    <lineage>
        <taxon>Bacteria</taxon>
        <taxon>Bacillati</taxon>
        <taxon>Actinomycetota</taxon>
        <taxon>Actinomycetes</taxon>
        <taxon>Micromonosporales</taxon>
        <taxon>Micromonosporaceae</taxon>
        <taxon>Catellatospora</taxon>
    </lineage>
</organism>
<proteinExistence type="predicted"/>
<dbReference type="PROSITE" id="PS50110">
    <property type="entry name" value="RESPONSE_REGULATORY"/>
    <property type="match status" value="1"/>
</dbReference>
<dbReference type="SUPFAM" id="SSF52172">
    <property type="entry name" value="CheY-like"/>
    <property type="match status" value="1"/>
</dbReference>
<dbReference type="CDD" id="cd06170">
    <property type="entry name" value="LuxR_C_like"/>
    <property type="match status" value="1"/>
</dbReference>
<feature type="modified residue" description="4-aspartylphosphate" evidence="2">
    <location>
        <position position="55"/>
    </location>
</feature>
<dbReference type="PANTHER" id="PTHR43214">
    <property type="entry name" value="TWO-COMPONENT RESPONSE REGULATOR"/>
    <property type="match status" value="1"/>
</dbReference>
<dbReference type="Pfam" id="PF00072">
    <property type="entry name" value="Response_reg"/>
    <property type="match status" value="1"/>
</dbReference>
<protein>
    <submittedName>
        <fullName evidence="5">DNA-binding response regulator</fullName>
    </submittedName>
</protein>
<evidence type="ECO:0000313" key="5">
    <source>
        <dbReference type="EMBL" id="GIG11094.1"/>
    </source>
</evidence>
<dbReference type="GO" id="GO:0000160">
    <property type="term" value="P:phosphorelay signal transduction system"/>
    <property type="evidence" value="ECO:0007669"/>
    <property type="project" value="InterPro"/>
</dbReference>
<comment type="caution">
    <text evidence="5">The sequence shown here is derived from an EMBL/GenBank/DDBJ whole genome shotgun (WGS) entry which is preliminary data.</text>
</comment>
<feature type="domain" description="HTH luxR-type" evidence="3">
    <location>
        <begin position="137"/>
        <end position="202"/>
    </location>
</feature>
<sequence>MSVKLITVDPVTLVRLGYSFACSTHPDIDLVGQAATGEETRELIGDLDPHVVTIDAAIPGQGGLQLAAELRAARPTLGLVLTGPAEDGLLLQALQAGLSAYLPRSAPVELLMSAVRHAAVAPASFTAPNLAEAMARRRTRSTALSPREEQILQQLNTGGSLAAIAVRMRLTESTVRTYVARLYDKLGVHNRTQALQAAARLYLI</sequence>
<evidence type="ECO:0000259" key="4">
    <source>
        <dbReference type="PROSITE" id="PS50110"/>
    </source>
</evidence>
<keyword evidence="6" id="KW-1185">Reference proteome</keyword>
<dbReference type="InterPro" id="IPR001789">
    <property type="entry name" value="Sig_transdc_resp-reg_receiver"/>
</dbReference>